<protein>
    <recommendedName>
        <fullName evidence="10">Glutamate--tRNA ligase</fullName>
        <ecNumber evidence="10">6.1.1.17</ecNumber>
    </recommendedName>
    <alternativeName>
        <fullName evidence="10">Glutamyl-tRNA synthetase</fullName>
        <shortName evidence="10">GluRS</shortName>
    </alternativeName>
</protein>
<dbReference type="HAMAP" id="MF_00022">
    <property type="entry name" value="Glu_tRNA_synth_type1"/>
    <property type="match status" value="1"/>
</dbReference>
<keyword evidence="9 10" id="KW-0030">Aminoacyl-tRNA synthetase</keyword>
<feature type="domain" description="Glutamyl/glutaminyl-tRNA synthetase class Ib catalytic" evidence="11">
    <location>
        <begin position="3"/>
        <end position="304"/>
    </location>
</feature>
<proteinExistence type="inferred from homology"/>
<dbReference type="InterPro" id="IPR014729">
    <property type="entry name" value="Rossmann-like_a/b/a_fold"/>
</dbReference>
<dbReference type="InterPro" id="IPR020751">
    <property type="entry name" value="aa-tRNA-synth_I_codon-bd_sub2"/>
</dbReference>
<comment type="caution">
    <text evidence="10">Lacks conserved residue(s) required for the propagation of feature annotation.</text>
</comment>
<dbReference type="InterPro" id="IPR045462">
    <property type="entry name" value="aa-tRNA-synth_I_cd-bd"/>
</dbReference>
<feature type="binding site" evidence="10">
    <location>
        <position position="239"/>
    </location>
    <ligand>
        <name>ATP</name>
        <dbReference type="ChEBI" id="CHEBI:30616"/>
    </ligand>
</feature>
<comment type="similarity">
    <text evidence="2 10">Belongs to the class-I aminoacyl-tRNA synthetase family. Glutamate--tRNA ligase type 1 subfamily.</text>
</comment>
<keyword evidence="4 10" id="KW-0963">Cytoplasm</keyword>
<dbReference type="PATRIC" id="fig|28084.5.peg.2109"/>
<dbReference type="NCBIfam" id="TIGR00464">
    <property type="entry name" value="gltX_bact"/>
    <property type="match status" value="1"/>
</dbReference>
<dbReference type="GO" id="GO:0004818">
    <property type="term" value="F:glutamate-tRNA ligase activity"/>
    <property type="evidence" value="ECO:0007669"/>
    <property type="project" value="UniProtKB-UniRule"/>
</dbReference>
<dbReference type="EC" id="6.1.1.17" evidence="10"/>
<dbReference type="InterPro" id="IPR049940">
    <property type="entry name" value="GluQ/Sye"/>
</dbReference>
<dbReference type="RefSeq" id="WP_058387805.1">
    <property type="nucleotide sequence ID" value="NZ_LNXW01000013.1"/>
</dbReference>
<dbReference type="Gene3D" id="1.10.10.350">
    <property type="match status" value="1"/>
</dbReference>
<evidence type="ECO:0000259" key="11">
    <source>
        <dbReference type="Pfam" id="PF00749"/>
    </source>
</evidence>
<accession>A0A0W0SA32</accession>
<evidence type="ECO:0000256" key="5">
    <source>
        <dbReference type="ARBA" id="ARBA00022598"/>
    </source>
</evidence>
<keyword evidence="7 10" id="KW-0067">ATP-binding</keyword>
<dbReference type="GO" id="GO:0006424">
    <property type="term" value="P:glutamyl-tRNA aminoacylation"/>
    <property type="evidence" value="ECO:0007669"/>
    <property type="project" value="UniProtKB-UniRule"/>
</dbReference>
<keyword evidence="8 10" id="KW-0648">Protein biosynthesis</keyword>
<feature type="short sequence motif" description="'KMSKS' region" evidence="10">
    <location>
        <begin position="236"/>
        <end position="240"/>
    </location>
</feature>
<dbReference type="GO" id="GO:0008270">
    <property type="term" value="F:zinc ion binding"/>
    <property type="evidence" value="ECO:0007669"/>
    <property type="project" value="InterPro"/>
</dbReference>
<name>A0A0W0SA32_9GAMM</name>
<dbReference type="InterPro" id="IPR000924">
    <property type="entry name" value="Glu/Gln-tRNA-synth"/>
</dbReference>
<dbReference type="PROSITE" id="PS00178">
    <property type="entry name" value="AA_TRNA_LIGASE_I"/>
    <property type="match status" value="1"/>
</dbReference>
<dbReference type="Pfam" id="PF00749">
    <property type="entry name" value="tRNA-synt_1c"/>
    <property type="match status" value="1"/>
</dbReference>
<dbReference type="OrthoDB" id="9807503at2"/>
<dbReference type="InterPro" id="IPR004527">
    <property type="entry name" value="Glu-tRNA-ligase_bac/mito"/>
</dbReference>
<evidence type="ECO:0000256" key="9">
    <source>
        <dbReference type="ARBA" id="ARBA00023146"/>
    </source>
</evidence>
<dbReference type="SUPFAM" id="SSF48163">
    <property type="entry name" value="An anticodon-binding domain of class I aminoacyl-tRNA synthetases"/>
    <property type="match status" value="1"/>
</dbReference>
<dbReference type="Proteomes" id="UP000054921">
    <property type="component" value="Unassembled WGS sequence"/>
</dbReference>
<dbReference type="PANTHER" id="PTHR43311:SF2">
    <property type="entry name" value="GLUTAMATE--TRNA LIGASE, MITOCHONDRIAL-RELATED"/>
    <property type="match status" value="1"/>
</dbReference>
<dbReference type="STRING" id="28084.Lche_1944"/>
<dbReference type="FunFam" id="3.40.50.620:FF:000007">
    <property type="entry name" value="Glutamate--tRNA ligase"/>
    <property type="match status" value="1"/>
</dbReference>
<dbReference type="GO" id="GO:0005524">
    <property type="term" value="F:ATP binding"/>
    <property type="evidence" value="ECO:0007669"/>
    <property type="project" value="UniProtKB-UniRule"/>
</dbReference>
<comment type="subunit">
    <text evidence="3 10">Monomer.</text>
</comment>
<comment type="catalytic activity">
    <reaction evidence="10">
        <text>tRNA(Glu) + L-glutamate + ATP = L-glutamyl-tRNA(Glu) + AMP + diphosphate</text>
        <dbReference type="Rhea" id="RHEA:23540"/>
        <dbReference type="Rhea" id="RHEA-COMP:9663"/>
        <dbReference type="Rhea" id="RHEA-COMP:9680"/>
        <dbReference type="ChEBI" id="CHEBI:29985"/>
        <dbReference type="ChEBI" id="CHEBI:30616"/>
        <dbReference type="ChEBI" id="CHEBI:33019"/>
        <dbReference type="ChEBI" id="CHEBI:78442"/>
        <dbReference type="ChEBI" id="CHEBI:78520"/>
        <dbReference type="ChEBI" id="CHEBI:456215"/>
        <dbReference type="EC" id="6.1.1.17"/>
    </reaction>
</comment>
<dbReference type="GO" id="GO:0000049">
    <property type="term" value="F:tRNA binding"/>
    <property type="evidence" value="ECO:0007669"/>
    <property type="project" value="InterPro"/>
</dbReference>
<dbReference type="EMBL" id="LNXW01000013">
    <property type="protein sequence ID" value="KTC79924.1"/>
    <property type="molecule type" value="Genomic_DNA"/>
</dbReference>
<dbReference type="CDD" id="cd00808">
    <property type="entry name" value="GluRS_core"/>
    <property type="match status" value="1"/>
</dbReference>
<dbReference type="Pfam" id="PF19269">
    <property type="entry name" value="Anticodon_2"/>
    <property type="match status" value="1"/>
</dbReference>
<evidence type="ECO:0000259" key="12">
    <source>
        <dbReference type="Pfam" id="PF19269"/>
    </source>
</evidence>
<evidence type="ECO:0000256" key="6">
    <source>
        <dbReference type="ARBA" id="ARBA00022741"/>
    </source>
</evidence>
<dbReference type="PRINTS" id="PR00987">
    <property type="entry name" value="TRNASYNTHGLU"/>
</dbReference>
<evidence type="ECO:0000256" key="2">
    <source>
        <dbReference type="ARBA" id="ARBA00007894"/>
    </source>
</evidence>
<dbReference type="InterPro" id="IPR001412">
    <property type="entry name" value="aa-tRNA-synth_I_CS"/>
</dbReference>
<keyword evidence="6 10" id="KW-0547">Nucleotide-binding</keyword>
<evidence type="ECO:0000313" key="14">
    <source>
        <dbReference type="Proteomes" id="UP000054921"/>
    </source>
</evidence>
<keyword evidence="5 10" id="KW-0436">Ligase</keyword>
<evidence type="ECO:0000256" key="10">
    <source>
        <dbReference type="HAMAP-Rule" id="MF_00022"/>
    </source>
</evidence>
<dbReference type="PANTHER" id="PTHR43311">
    <property type="entry name" value="GLUTAMATE--TRNA LIGASE"/>
    <property type="match status" value="1"/>
</dbReference>
<dbReference type="InterPro" id="IPR008925">
    <property type="entry name" value="aa_tRNA-synth_I_cd-bd_sf"/>
</dbReference>
<dbReference type="GO" id="GO:0005829">
    <property type="term" value="C:cytosol"/>
    <property type="evidence" value="ECO:0007669"/>
    <property type="project" value="TreeGrafter"/>
</dbReference>
<dbReference type="Gene3D" id="3.40.50.620">
    <property type="entry name" value="HUPs"/>
    <property type="match status" value="1"/>
</dbReference>
<evidence type="ECO:0000256" key="3">
    <source>
        <dbReference type="ARBA" id="ARBA00011245"/>
    </source>
</evidence>
<sequence>MTVRTRFAPSPTGFLHVGGVRTALFSWLYAKRHHGQFILRIEDTDQERSTKESVQAILDGMSWLGMDYDEGPFYQTERYDRYNQVAQQFLNEGKAYRCECSKERLEALRTAQLAAKEKPRYDGHCRDKNLPFSDKPYVIRFKNPEQGTVSFHDEVYGEIHVANSELDDLILVRSDGHPTYNFAVVIDDIDMKITHVIRGDDHINNTPRQINLFQALNAPIPVFAHLPMILGEDGKRLSKRHGAVSVLQFKELGVLPHALLNYLVRLGWSYGDQEIFSINEMIECFELKNVSRGVSSFNYEKLYWLNQHYQKNDSAEAVAESLRWHFEQSGIDLTKGPKLTDLVAIQAERCKTLAEMCQMSLYFFTDSIEYDEAAVKKHLRPVILEPLTALYERLQTVETWEKDHLQECINDISAQFDINMGKIAQPLRVAVTGSGMSPSIDMTLTLLGRERVLTRLKNALEQLKIRAQANS</sequence>
<comment type="caution">
    <text evidence="13">The sequence shown here is derived from an EMBL/GenBank/DDBJ whole genome shotgun (WGS) entry which is preliminary data.</text>
</comment>
<evidence type="ECO:0000256" key="1">
    <source>
        <dbReference type="ARBA" id="ARBA00004496"/>
    </source>
</evidence>
<gene>
    <name evidence="10 13" type="primary">gltX</name>
    <name evidence="13" type="ORF">Lche_1944</name>
</gene>
<reference evidence="13 14" key="1">
    <citation type="submission" date="2015-11" db="EMBL/GenBank/DDBJ databases">
        <title>Genomic analysis of 38 Legionella species identifies large and diverse effector repertoires.</title>
        <authorList>
            <person name="Burstein D."/>
            <person name="Amaro F."/>
            <person name="Zusman T."/>
            <person name="Lifshitz Z."/>
            <person name="Cohen O."/>
            <person name="Gilbert J.A."/>
            <person name="Pupko T."/>
            <person name="Shuman H.A."/>
            <person name="Segal G."/>
        </authorList>
    </citation>
    <scope>NUCLEOTIDE SEQUENCE [LARGE SCALE GENOMIC DNA]</scope>
    <source>
        <strain evidence="13 14">ORW</strain>
    </source>
</reference>
<feature type="domain" description="Aminoacyl-tRNA synthetase class I anticodon-binding" evidence="12">
    <location>
        <begin position="318"/>
        <end position="460"/>
    </location>
</feature>
<comment type="subcellular location">
    <subcellularLocation>
        <location evidence="1 10">Cytoplasm</location>
    </subcellularLocation>
</comment>
<evidence type="ECO:0000256" key="8">
    <source>
        <dbReference type="ARBA" id="ARBA00022917"/>
    </source>
</evidence>
<feature type="short sequence motif" description="'HIGH' region" evidence="10">
    <location>
        <begin position="9"/>
        <end position="19"/>
    </location>
</feature>
<evidence type="ECO:0000256" key="4">
    <source>
        <dbReference type="ARBA" id="ARBA00022490"/>
    </source>
</evidence>
<evidence type="ECO:0000256" key="7">
    <source>
        <dbReference type="ARBA" id="ARBA00022840"/>
    </source>
</evidence>
<organism evidence="13 14">
    <name type="scientific">Legionella cherrii</name>
    <dbReference type="NCBI Taxonomy" id="28084"/>
    <lineage>
        <taxon>Bacteria</taxon>
        <taxon>Pseudomonadati</taxon>
        <taxon>Pseudomonadota</taxon>
        <taxon>Gammaproteobacteria</taxon>
        <taxon>Legionellales</taxon>
        <taxon>Legionellaceae</taxon>
        <taxon>Legionella</taxon>
    </lineage>
</organism>
<comment type="function">
    <text evidence="10">Catalyzes the attachment of glutamate to tRNA(Glu) in a two-step reaction: glutamate is first activated by ATP to form Glu-AMP and then transferred to the acceptor end of tRNA(Glu).</text>
</comment>
<dbReference type="InterPro" id="IPR020058">
    <property type="entry name" value="Glu/Gln-tRNA-synth_Ib_cat-dom"/>
</dbReference>
<dbReference type="InterPro" id="IPR033910">
    <property type="entry name" value="GluRS_core"/>
</dbReference>
<evidence type="ECO:0000313" key="13">
    <source>
        <dbReference type="EMBL" id="KTC79924.1"/>
    </source>
</evidence>
<dbReference type="SUPFAM" id="SSF52374">
    <property type="entry name" value="Nucleotidylyl transferase"/>
    <property type="match status" value="1"/>
</dbReference>
<dbReference type="AlphaFoldDB" id="A0A0W0SA32"/>